<keyword evidence="1" id="KW-0472">Membrane</keyword>
<proteinExistence type="predicted"/>
<dbReference type="EMBL" id="KZ852035">
    <property type="protein sequence ID" value="RDH37621.1"/>
    <property type="molecule type" value="Genomic_DNA"/>
</dbReference>
<name>A0A3F3QED9_9EURO</name>
<reference evidence="2 3" key="1">
    <citation type="submission" date="2018-07" db="EMBL/GenBank/DDBJ databases">
        <title>The genomes of Aspergillus section Nigri reveals drivers in fungal speciation.</title>
        <authorList>
            <consortium name="DOE Joint Genome Institute"/>
            <person name="Vesth T.C."/>
            <person name="Nybo J."/>
            <person name="Theobald S."/>
            <person name="Brandl J."/>
            <person name="Frisvad J.C."/>
            <person name="Nielsen K.F."/>
            <person name="Lyhne E.K."/>
            <person name="Kogle M.E."/>
            <person name="Kuo A."/>
            <person name="Riley R."/>
            <person name="Clum A."/>
            <person name="Nolan M."/>
            <person name="Lipzen A."/>
            <person name="Salamov A."/>
            <person name="Henrissat B."/>
            <person name="Wiebenga A."/>
            <person name="De vries R.P."/>
            <person name="Grigoriev I.V."/>
            <person name="Mortensen U.H."/>
            <person name="Andersen M.R."/>
            <person name="Baker S.E."/>
        </authorList>
    </citation>
    <scope>NUCLEOTIDE SEQUENCE [LARGE SCALE GENOMIC DNA]</scope>
    <source>
        <strain evidence="2 3">CBS 139.54b</strain>
    </source>
</reference>
<evidence type="ECO:0000256" key="1">
    <source>
        <dbReference type="SAM" id="Phobius"/>
    </source>
</evidence>
<dbReference type="Proteomes" id="UP000253729">
    <property type="component" value="Unassembled WGS sequence"/>
</dbReference>
<feature type="transmembrane region" description="Helical" evidence="1">
    <location>
        <begin position="50"/>
        <end position="69"/>
    </location>
</feature>
<sequence>MSKGTCIHPQISISQVIDSIIRIHVTDPRVRKEKHLPVWSEAAAATGCDWPGIQSLGGYWLLVLFFLFHPRLNRRRPSRPPVSAVSPLPVTNANWDPRCIVNNQSCYYAVLIIIIIIITQSAAMVRLFASRIDQLLL</sequence>
<protein>
    <submittedName>
        <fullName evidence="2">Uncharacterized protein</fullName>
    </submittedName>
</protein>
<dbReference type="RefSeq" id="XP_026630643.1">
    <property type="nucleotide sequence ID" value="XM_026776838.1"/>
</dbReference>
<evidence type="ECO:0000313" key="3">
    <source>
        <dbReference type="Proteomes" id="UP000253729"/>
    </source>
</evidence>
<dbReference type="AlphaFoldDB" id="A0A3F3QED9"/>
<dbReference type="GeneID" id="38145194"/>
<organism evidence="2 3">
    <name type="scientific">Aspergillus welwitschiae</name>
    <dbReference type="NCBI Taxonomy" id="1341132"/>
    <lineage>
        <taxon>Eukaryota</taxon>
        <taxon>Fungi</taxon>
        <taxon>Dikarya</taxon>
        <taxon>Ascomycota</taxon>
        <taxon>Pezizomycotina</taxon>
        <taxon>Eurotiomycetes</taxon>
        <taxon>Eurotiomycetidae</taxon>
        <taxon>Eurotiales</taxon>
        <taxon>Aspergillaceae</taxon>
        <taxon>Aspergillus</taxon>
        <taxon>Aspergillus subgen. Circumdati</taxon>
    </lineage>
</organism>
<keyword evidence="1" id="KW-1133">Transmembrane helix</keyword>
<evidence type="ECO:0000313" key="2">
    <source>
        <dbReference type="EMBL" id="RDH37621.1"/>
    </source>
</evidence>
<keyword evidence="3" id="KW-1185">Reference proteome</keyword>
<feature type="transmembrane region" description="Helical" evidence="1">
    <location>
        <begin position="106"/>
        <end position="129"/>
    </location>
</feature>
<keyword evidence="1" id="KW-0812">Transmembrane</keyword>
<gene>
    <name evidence="2" type="ORF">BDQ94DRAFT_91528</name>
</gene>
<accession>A0A3F3QED9</accession>